<dbReference type="InterPro" id="IPR013948">
    <property type="entry name" value="DNA_replication_reg_Sld3_C"/>
</dbReference>
<dbReference type="AlphaFoldDB" id="G0VEC7"/>
<reference evidence="4 5" key="1">
    <citation type="journal article" date="2011" name="Proc. Natl. Acad. Sci. U.S.A.">
        <title>Evolutionary erosion of yeast sex chromosomes by mating-type switching accidents.</title>
        <authorList>
            <person name="Gordon J.L."/>
            <person name="Armisen D."/>
            <person name="Proux-Wera E."/>
            <person name="Oheigeartaigh S.S."/>
            <person name="Byrne K.P."/>
            <person name="Wolfe K.H."/>
        </authorList>
    </citation>
    <scope>NUCLEOTIDE SEQUENCE [LARGE SCALE GENOMIC DNA]</scope>
    <source>
        <strain evidence="5">ATCC 76901 / BCRC 22586 / CBS 4309 / NBRC 1992 / NRRL Y-12630</strain>
    </source>
</reference>
<feature type="region of interest" description="Disordered" evidence="1">
    <location>
        <begin position="577"/>
        <end position="598"/>
    </location>
</feature>
<dbReference type="InterPro" id="IPR042511">
    <property type="entry name" value="Sld3"/>
</dbReference>
<feature type="domain" description="Sld3 N-terminal" evidence="3">
    <location>
        <begin position="6"/>
        <end position="117"/>
    </location>
</feature>
<evidence type="ECO:0000259" key="2">
    <source>
        <dbReference type="Pfam" id="PF08639"/>
    </source>
</evidence>
<gene>
    <name evidence="4" type="primary">NCAS0D03370</name>
    <name evidence="4" type="ordered locus">NCAS_0D03370</name>
</gene>
<feature type="compositionally biased region" description="Basic residues" evidence="1">
    <location>
        <begin position="663"/>
        <end position="674"/>
    </location>
</feature>
<reference key="2">
    <citation type="submission" date="2011-08" db="EMBL/GenBank/DDBJ databases">
        <title>Genome sequence of Naumovozyma castellii.</title>
        <authorList>
            <person name="Gordon J.L."/>
            <person name="Armisen D."/>
            <person name="Proux-Wera E."/>
            <person name="OhEigeartaigh S.S."/>
            <person name="Byrne K.P."/>
            <person name="Wolfe K.H."/>
        </authorList>
    </citation>
    <scope>NUCLEOTIDE SEQUENCE</scope>
    <source>
        <strain>Type strain:CBS 4309</strain>
    </source>
</reference>
<dbReference type="InParanoid" id="G0VEC7"/>
<accession>G0VEC7</accession>
<evidence type="ECO:0000259" key="3">
    <source>
        <dbReference type="Pfam" id="PF18523"/>
    </source>
</evidence>
<evidence type="ECO:0000313" key="5">
    <source>
        <dbReference type="Proteomes" id="UP000001640"/>
    </source>
</evidence>
<feature type="compositionally biased region" description="Polar residues" evidence="1">
    <location>
        <begin position="448"/>
        <end position="469"/>
    </location>
</feature>
<sequence>MDTWSYLGSLINIPKSIILNYDSVTVIQAETIPTVLTEHFGNDPTTKHILEDDTHRYHLVERYNSQIYIDWGVKELDLTTIQFDQKELNVAKISKVPYPNPNIENFNIKIFFPFWEEDSNPEVEENIKLSMTPPGDKQSPVKIEAEIANPRTYLETKYYEALFSIQIPLAYFVKSNLIRFKNMCRTTYNSEFEMAYQATLLDMLLTIPKFDQRHDLNALVSNSIFTNPIALDCKDACLNKYHLSRNIEQPSTQLSDLSFVLKARELKLQIVILLELIYLNGRDDNFKNFERRYKSKLKKRALNVTRIATRRNKLNKEHKKDPNTKKDEEVSLDLCEQLDVYLDKLNIVDILLGSEVSNPDLEADNNPIHEQKQNILNKNKEASSVGFANYVLIPYFVKKLPNAVSFIISKLKGPSLRSKGPSLSRTSHNTQTDAIQVALKSRDETGSKEISQTSTTASSIVSSPTRKISRPSLNRTMTIGSLTSDLLNTRTNSNLTEFLESDSQSLRKPSLLSRTKSDLVMNNLQKRQLSVNDLTASSKTDDFASRKSSIIFDGSQSSVRKKIPSFQTQSFRRVGKFKSKTSPTIIPETSKHESPSNMVQVTATPQIKGNKNTPRKRGLLHQIVESPIDSVTILQTPRIPEVSPLSKAIKPAPDKDNNETIPPKKKIRRRLFAP</sequence>
<feature type="region of interest" description="Disordered" evidence="1">
    <location>
        <begin position="440"/>
        <end position="469"/>
    </location>
</feature>
<evidence type="ECO:0008006" key="6">
    <source>
        <dbReference type="Google" id="ProtNLM"/>
    </source>
</evidence>
<dbReference type="KEGG" id="ncs:NCAS_0D03370"/>
<protein>
    <recommendedName>
        <fullName evidence="6">DNA replication regulator Sld3 C-terminal domain-containing protein</fullName>
    </recommendedName>
</protein>
<dbReference type="eggNOG" id="ENOG502RE09">
    <property type="taxonomic scope" value="Eukaryota"/>
</dbReference>
<dbReference type="OMA" id="KNMCKAA"/>
<dbReference type="Gene3D" id="1.20.58.2130">
    <property type="match status" value="2"/>
</dbReference>
<dbReference type="HOGENOM" id="CLU_409479_0_0_1"/>
<dbReference type="GO" id="GO:0006270">
    <property type="term" value="P:DNA replication initiation"/>
    <property type="evidence" value="ECO:0007669"/>
    <property type="project" value="EnsemblFungi"/>
</dbReference>
<dbReference type="GO" id="GO:0003682">
    <property type="term" value="F:chromatin binding"/>
    <property type="evidence" value="ECO:0007669"/>
    <property type="project" value="EnsemblFungi"/>
</dbReference>
<dbReference type="GeneID" id="96903524"/>
<dbReference type="PANTHER" id="PTHR28067">
    <property type="entry name" value="DNA REPLICATION REGULATOR SLD3"/>
    <property type="match status" value="1"/>
</dbReference>
<name>G0VEC7_NAUCA</name>
<dbReference type="GO" id="GO:0000727">
    <property type="term" value="P:double-strand break repair via break-induced replication"/>
    <property type="evidence" value="ECO:0007669"/>
    <property type="project" value="EnsemblFungi"/>
</dbReference>
<proteinExistence type="predicted"/>
<keyword evidence="5" id="KW-1185">Reference proteome</keyword>
<evidence type="ECO:0000313" key="4">
    <source>
        <dbReference type="EMBL" id="CCC69918.1"/>
    </source>
</evidence>
<feature type="domain" description="DNA replication regulator Sld3 C-terminal" evidence="2">
    <location>
        <begin position="152"/>
        <end position="215"/>
    </location>
</feature>
<evidence type="ECO:0000256" key="1">
    <source>
        <dbReference type="SAM" id="MobiDB-lite"/>
    </source>
</evidence>
<dbReference type="PANTHER" id="PTHR28067:SF1">
    <property type="entry name" value="DNA REPLICATION REGULATOR SLD3"/>
    <property type="match status" value="1"/>
</dbReference>
<feature type="domain" description="DNA replication regulator Sld3 C-terminal" evidence="2">
    <location>
        <begin position="248"/>
        <end position="618"/>
    </location>
</feature>
<dbReference type="Pfam" id="PF18523">
    <property type="entry name" value="Sld3_N"/>
    <property type="match status" value="1"/>
</dbReference>
<dbReference type="EMBL" id="HE576755">
    <property type="protein sequence ID" value="CCC69918.1"/>
    <property type="molecule type" value="Genomic_DNA"/>
</dbReference>
<dbReference type="Pfam" id="PF08639">
    <property type="entry name" value="Sld3_STD"/>
    <property type="match status" value="2"/>
</dbReference>
<dbReference type="RefSeq" id="XP_003676279.1">
    <property type="nucleotide sequence ID" value="XM_003676231.1"/>
</dbReference>
<dbReference type="GO" id="GO:0031261">
    <property type="term" value="C:DNA replication preinitiation complex"/>
    <property type="evidence" value="ECO:0007669"/>
    <property type="project" value="EnsemblFungi"/>
</dbReference>
<dbReference type="InterPro" id="IPR041393">
    <property type="entry name" value="Sld3_N"/>
</dbReference>
<dbReference type="FunCoup" id="G0VEC7">
    <property type="interactions" value="112"/>
</dbReference>
<dbReference type="STRING" id="1064592.G0VEC7"/>
<dbReference type="GO" id="GO:0000785">
    <property type="term" value="C:chromatin"/>
    <property type="evidence" value="ECO:0007669"/>
    <property type="project" value="EnsemblFungi"/>
</dbReference>
<feature type="region of interest" description="Disordered" evidence="1">
    <location>
        <begin position="642"/>
        <end position="674"/>
    </location>
</feature>
<dbReference type="GO" id="GO:0000775">
    <property type="term" value="C:chromosome, centromeric region"/>
    <property type="evidence" value="ECO:0007669"/>
    <property type="project" value="EnsemblFungi"/>
</dbReference>
<dbReference type="Proteomes" id="UP000001640">
    <property type="component" value="Chromosome 4"/>
</dbReference>
<organism evidence="4 5">
    <name type="scientific">Naumovozyma castellii</name>
    <name type="common">Yeast</name>
    <name type="synonym">Saccharomyces castellii</name>
    <dbReference type="NCBI Taxonomy" id="27288"/>
    <lineage>
        <taxon>Eukaryota</taxon>
        <taxon>Fungi</taxon>
        <taxon>Dikarya</taxon>
        <taxon>Ascomycota</taxon>
        <taxon>Saccharomycotina</taxon>
        <taxon>Saccharomycetes</taxon>
        <taxon>Saccharomycetales</taxon>
        <taxon>Saccharomycetaceae</taxon>
        <taxon>Naumovozyma</taxon>
    </lineage>
</organism>
<dbReference type="OrthoDB" id="5395343at2759"/>